<name>A0A0D1KMJ3_BACIU</name>
<dbReference type="EMBL" id="JXBC01000014">
    <property type="protein sequence ID" value="KIU04396.1"/>
    <property type="molecule type" value="Genomic_DNA"/>
</dbReference>
<dbReference type="AlphaFoldDB" id="A0A0D1KMJ3"/>
<gene>
    <name evidence="1" type="ORF">SC09_contig8orf00026</name>
</gene>
<evidence type="ECO:0000313" key="2">
    <source>
        <dbReference type="Proteomes" id="UP000032247"/>
    </source>
</evidence>
<dbReference type="Proteomes" id="UP000032247">
    <property type="component" value="Unassembled WGS sequence"/>
</dbReference>
<comment type="caution">
    <text evidence="1">The sequence shown here is derived from an EMBL/GenBank/DDBJ whole genome shotgun (WGS) entry which is preliminary data.</text>
</comment>
<protein>
    <recommendedName>
        <fullName evidence="3">Antitoxin VbhA domain-containing protein</fullName>
    </recommendedName>
</protein>
<evidence type="ECO:0008006" key="3">
    <source>
        <dbReference type="Google" id="ProtNLM"/>
    </source>
</evidence>
<dbReference type="PATRIC" id="fig|1423.173.peg.4837"/>
<proteinExistence type="predicted"/>
<reference evidence="1 2" key="1">
    <citation type="submission" date="2014-12" db="EMBL/GenBank/DDBJ databases">
        <title>Comparative genome analysis of Bacillus coagulans HM-08, Clostridium butyricum HM-68, Bacillus subtilis HM-66 and Bacillus licheniformis BL-09.</title>
        <authorList>
            <person name="Zhang H."/>
        </authorList>
    </citation>
    <scope>NUCLEOTIDE SEQUENCE [LARGE SCALE GENOMIC DNA]</scope>
    <source>
        <strain evidence="1 2">HM-66</strain>
    </source>
</reference>
<accession>A0A0D1KMJ3</accession>
<organism evidence="1 2">
    <name type="scientific">Bacillus subtilis</name>
    <dbReference type="NCBI Taxonomy" id="1423"/>
    <lineage>
        <taxon>Bacteria</taxon>
        <taxon>Bacillati</taxon>
        <taxon>Bacillota</taxon>
        <taxon>Bacilli</taxon>
        <taxon>Bacillales</taxon>
        <taxon>Bacillaceae</taxon>
        <taxon>Bacillus</taxon>
    </lineage>
</organism>
<sequence length="65" mass="7706">MTREIDFDKAIRYVRATLGFESLELTEEEEKLLKSRFDGKITEDEYIQKALKLAQRREGNGKRKL</sequence>
<evidence type="ECO:0000313" key="1">
    <source>
        <dbReference type="EMBL" id="KIU04396.1"/>
    </source>
</evidence>